<sequence>MELFPLNRLTYLCLEIQNFLWKFGVVIMLAVRFAMSFKTGRLRFRLYELSCSIGTGINLGRTQNGQSNVAASRFRQPYLEGQTLMVVKVLEPLVLGHHHIVMVFLLTCLDRQIASFSKTLRGVFGPRKLLRSRRMAGGLSAYQMLMGRERRASWGIVQMEVHTVLIRLLAAQAFQRKAHGLLNTWEAVLFICATKNRLCAMNFLPHPLLLMSMVIQSLTRMTRMVGW</sequence>
<name>A0A062U242_9PROT</name>
<dbReference type="EMBL" id="AWFF01000066">
    <property type="protein sequence ID" value="KCZ52372.1"/>
    <property type="molecule type" value="Genomic_DNA"/>
</dbReference>
<evidence type="ECO:0000313" key="2">
    <source>
        <dbReference type="Proteomes" id="UP000027037"/>
    </source>
</evidence>
<protein>
    <submittedName>
        <fullName evidence="1">Uncharacterized protein</fullName>
    </submittedName>
</protein>
<evidence type="ECO:0000313" key="1">
    <source>
        <dbReference type="EMBL" id="KCZ52372.1"/>
    </source>
</evidence>
<reference evidence="1 2" key="1">
    <citation type="journal article" date="2014" name="Antonie Van Leeuwenhoek">
        <title>Hyphomonas beringensis sp. nov. and Hyphomonas chukchiensis sp. nov., isolated from surface seawater of the Bering Sea and Chukchi Sea.</title>
        <authorList>
            <person name="Li C."/>
            <person name="Lai Q."/>
            <person name="Li G."/>
            <person name="Dong C."/>
            <person name="Wang J."/>
            <person name="Liao Y."/>
            <person name="Shao Z."/>
        </authorList>
    </citation>
    <scope>NUCLEOTIDE SEQUENCE [LARGE SCALE GENOMIC DNA]</scope>
    <source>
        <strain evidence="1 2">25B14_1</strain>
    </source>
</reference>
<accession>A0A062U242</accession>
<comment type="caution">
    <text evidence="1">The sequence shown here is derived from an EMBL/GenBank/DDBJ whole genome shotgun (WGS) entry which is preliminary data.</text>
</comment>
<proteinExistence type="predicted"/>
<gene>
    <name evidence="1" type="ORF">HY29_18015</name>
</gene>
<dbReference type="AlphaFoldDB" id="A0A062U242"/>
<keyword evidence="2" id="KW-1185">Reference proteome</keyword>
<dbReference type="Proteomes" id="UP000027037">
    <property type="component" value="Unassembled WGS sequence"/>
</dbReference>
<organism evidence="1 2">
    <name type="scientific">Hyphomonas beringensis</name>
    <dbReference type="NCBI Taxonomy" id="1280946"/>
    <lineage>
        <taxon>Bacteria</taxon>
        <taxon>Pseudomonadati</taxon>
        <taxon>Pseudomonadota</taxon>
        <taxon>Alphaproteobacteria</taxon>
        <taxon>Hyphomonadales</taxon>
        <taxon>Hyphomonadaceae</taxon>
        <taxon>Hyphomonas</taxon>
    </lineage>
</organism>